<dbReference type="PANTHER" id="PTHR43280">
    <property type="entry name" value="ARAC-FAMILY TRANSCRIPTIONAL REGULATOR"/>
    <property type="match status" value="1"/>
</dbReference>
<dbReference type="GO" id="GO:0008168">
    <property type="term" value="F:methyltransferase activity"/>
    <property type="evidence" value="ECO:0007669"/>
    <property type="project" value="UniProtKB-KW"/>
</dbReference>
<dbReference type="GO" id="GO:0008270">
    <property type="term" value="F:zinc ion binding"/>
    <property type="evidence" value="ECO:0007669"/>
    <property type="project" value="InterPro"/>
</dbReference>
<dbReference type="PROSITE" id="PS00041">
    <property type="entry name" value="HTH_ARAC_FAMILY_1"/>
    <property type="match status" value="1"/>
</dbReference>
<dbReference type="PANTHER" id="PTHR43280:SF28">
    <property type="entry name" value="HTH-TYPE TRANSCRIPTIONAL ACTIVATOR RHAS"/>
    <property type="match status" value="1"/>
</dbReference>
<keyword evidence="8" id="KW-0238">DNA-binding</keyword>
<comment type="cofactor">
    <cofactor evidence="1">
        <name>Zn(2+)</name>
        <dbReference type="ChEBI" id="CHEBI:29105"/>
    </cofactor>
</comment>
<sequence length="200" mass="23024">MRKLGQPLTDEKWQAIVQNDTSYDHQFIYAVESTGIFCRPSCKSRPPKREHVRIFDNAQQALAASFRPCKRCKPLSGTLPEDEWVEQIAGYIEAHYTQKLTLDILADVCHGSPYHLHRTFKRVKGVTPAFYIQQKRIDRALEYLLKTDQAISEVALKVGMGSTSYFITVFKKNYGTNARRIPSQEYKLISSEVLNHEIDK</sequence>
<evidence type="ECO:0000256" key="1">
    <source>
        <dbReference type="ARBA" id="ARBA00001947"/>
    </source>
</evidence>
<dbReference type="GO" id="GO:0043565">
    <property type="term" value="F:sequence-specific DNA binding"/>
    <property type="evidence" value="ECO:0007669"/>
    <property type="project" value="InterPro"/>
</dbReference>
<keyword evidence="3 13" id="KW-0808">Transferase</keyword>
<keyword evidence="7" id="KW-0805">Transcription regulation</keyword>
<dbReference type="SUPFAM" id="SSF46689">
    <property type="entry name" value="Homeodomain-like"/>
    <property type="match status" value="2"/>
</dbReference>
<evidence type="ECO:0000256" key="8">
    <source>
        <dbReference type="ARBA" id="ARBA00023125"/>
    </source>
</evidence>
<evidence type="ECO:0000256" key="5">
    <source>
        <dbReference type="ARBA" id="ARBA00022763"/>
    </source>
</evidence>
<evidence type="ECO:0000256" key="10">
    <source>
        <dbReference type="ARBA" id="ARBA00023163"/>
    </source>
</evidence>
<evidence type="ECO:0000256" key="7">
    <source>
        <dbReference type="ARBA" id="ARBA00023015"/>
    </source>
</evidence>
<accession>A0A3S8S1X3</accession>
<dbReference type="EMBL" id="CP034248">
    <property type="protein sequence ID" value="AZK49089.1"/>
    <property type="molecule type" value="Genomic_DNA"/>
</dbReference>
<dbReference type="InterPro" id="IPR035451">
    <property type="entry name" value="Ada-like_dom_sf"/>
</dbReference>
<keyword evidence="2 13" id="KW-0489">Methyltransferase</keyword>
<dbReference type="InterPro" id="IPR004026">
    <property type="entry name" value="Ada_DNA_repair_Zn-bd"/>
</dbReference>
<dbReference type="Gene3D" id="3.40.10.10">
    <property type="entry name" value="DNA Methylphosphotriester Repair Domain"/>
    <property type="match status" value="1"/>
</dbReference>
<evidence type="ECO:0000256" key="11">
    <source>
        <dbReference type="ARBA" id="ARBA00023204"/>
    </source>
</evidence>
<dbReference type="OrthoDB" id="9802228at2"/>
<evidence type="ECO:0000256" key="2">
    <source>
        <dbReference type="ARBA" id="ARBA00022603"/>
    </source>
</evidence>
<evidence type="ECO:0000313" key="13">
    <source>
        <dbReference type="EMBL" id="AZK49089.1"/>
    </source>
</evidence>
<reference evidence="13 14" key="1">
    <citation type="submission" date="2018-11" db="EMBL/GenBank/DDBJ databases">
        <title>Genome sequencing of Paenibacillus lentus DSM25539(T).</title>
        <authorList>
            <person name="Kook J.-K."/>
            <person name="Park S.-N."/>
            <person name="Lim Y.K."/>
        </authorList>
    </citation>
    <scope>NUCLEOTIDE SEQUENCE [LARGE SCALE GENOMIC DNA]</scope>
    <source>
        <strain evidence="13 14">DSM 25539</strain>
    </source>
</reference>
<dbReference type="Pfam" id="PF02805">
    <property type="entry name" value="Ada_Zn_binding"/>
    <property type="match status" value="1"/>
</dbReference>
<keyword evidence="9" id="KW-0010">Activator</keyword>
<evidence type="ECO:0000259" key="12">
    <source>
        <dbReference type="PROSITE" id="PS01124"/>
    </source>
</evidence>
<dbReference type="AlphaFoldDB" id="A0A3S8S1X3"/>
<dbReference type="GO" id="GO:0003700">
    <property type="term" value="F:DNA-binding transcription factor activity"/>
    <property type="evidence" value="ECO:0007669"/>
    <property type="project" value="InterPro"/>
</dbReference>
<dbReference type="PIRSF" id="PIRSF000408">
    <property type="entry name" value="Alkyltransferas_AdaA"/>
    <property type="match status" value="1"/>
</dbReference>
<evidence type="ECO:0000256" key="3">
    <source>
        <dbReference type="ARBA" id="ARBA00022679"/>
    </source>
</evidence>
<dbReference type="InterPro" id="IPR009057">
    <property type="entry name" value="Homeodomain-like_sf"/>
</dbReference>
<keyword evidence="14" id="KW-1185">Reference proteome</keyword>
<dbReference type="FunFam" id="3.40.10.10:FF:000001">
    <property type="entry name" value="DNA-3-methyladenine glycosylase 2"/>
    <property type="match status" value="1"/>
</dbReference>
<feature type="domain" description="HTH araC/xylS-type" evidence="12">
    <location>
        <begin position="86"/>
        <end position="184"/>
    </location>
</feature>
<dbReference type="GO" id="GO:0006307">
    <property type="term" value="P:DNA alkylation repair"/>
    <property type="evidence" value="ECO:0007669"/>
    <property type="project" value="UniProtKB-ARBA"/>
</dbReference>
<dbReference type="InterPro" id="IPR018060">
    <property type="entry name" value="HTH_AraC"/>
</dbReference>
<dbReference type="KEGG" id="plen:EIM92_15825"/>
<organism evidence="13 14">
    <name type="scientific">Paenibacillus lentus</name>
    <dbReference type="NCBI Taxonomy" id="1338368"/>
    <lineage>
        <taxon>Bacteria</taxon>
        <taxon>Bacillati</taxon>
        <taxon>Bacillota</taxon>
        <taxon>Bacilli</taxon>
        <taxon>Bacillales</taxon>
        <taxon>Paenibacillaceae</taxon>
        <taxon>Paenibacillus</taxon>
    </lineage>
</organism>
<dbReference type="SMART" id="SM00342">
    <property type="entry name" value="HTH_ARAC"/>
    <property type="match status" value="1"/>
</dbReference>
<protein>
    <submittedName>
        <fullName evidence="13">Methylphosphotriester-DNA--protein-cysteine methyltransferase family protein</fullName>
    </submittedName>
</protein>
<gene>
    <name evidence="13" type="ORF">EIM92_15825</name>
</gene>
<keyword evidence="5" id="KW-0227">DNA damage</keyword>
<dbReference type="SUPFAM" id="SSF57884">
    <property type="entry name" value="Ada DNA repair protein, N-terminal domain (N-Ada 10)"/>
    <property type="match status" value="1"/>
</dbReference>
<keyword evidence="11" id="KW-0234">DNA repair</keyword>
<dbReference type="PROSITE" id="PS01124">
    <property type="entry name" value="HTH_ARAC_FAMILY_2"/>
    <property type="match status" value="1"/>
</dbReference>
<evidence type="ECO:0000313" key="14">
    <source>
        <dbReference type="Proteomes" id="UP000273145"/>
    </source>
</evidence>
<keyword evidence="4" id="KW-0479">Metal-binding</keyword>
<evidence type="ECO:0000256" key="9">
    <source>
        <dbReference type="ARBA" id="ARBA00023159"/>
    </source>
</evidence>
<dbReference type="GO" id="GO:0032259">
    <property type="term" value="P:methylation"/>
    <property type="evidence" value="ECO:0007669"/>
    <property type="project" value="UniProtKB-KW"/>
</dbReference>
<proteinExistence type="predicted"/>
<dbReference type="Pfam" id="PF12833">
    <property type="entry name" value="HTH_18"/>
    <property type="match status" value="1"/>
</dbReference>
<dbReference type="InterPro" id="IPR016220">
    <property type="entry name" value="Me-P-triester_DNA_alkyl-Trfase"/>
</dbReference>
<keyword evidence="10" id="KW-0804">Transcription</keyword>
<evidence type="ECO:0000256" key="4">
    <source>
        <dbReference type="ARBA" id="ARBA00022723"/>
    </source>
</evidence>
<name>A0A3S8S1X3_9BACL</name>
<evidence type="ECO:0000256" key="6">
    <source>
        <dbReference type="ARBA" id="ARBA00022833"/>
    </source>
</evidence>
<dbReference type="Proteomes" id="UP000273145">
    <property type="component" value="Chromosome"/>
</dbReference>
<keyword evidence="6" id="KW-0862">Zinc</keyword>
<dbReference type="Gene3D" id="1.10.10.60">
    <property type="entry name" value="Homeodomain-like"/>
    <property type="match status" value="2"/>
</dbReference>
<dbReference type="InterPro" id="IPR018062">
    <property type="entry name" value="HTH_AraC-typ_CS"/>
</dbReference>